<keyword evidence="2" id="KW-1185">Reference proteome</keyword>
<reference evidence="2" key="1">
    <citation type="submission" date="2018-03" db="EMBL/GenBank/DDBJ databases">
        <title>Gramella fulva sp. nov., isolated from a dry surface of tidal flat.</title>
        <authorList>
            <person name="Hwang S.H."/>
            <person name="Hwang W.M."/>
            <person name="Kang K."/>
            <person name="Ahn T.-Y."/>
        </authorList>
    </citation>
    <scope>NUCLEOTIDE SEQUENCE [LARGE SCALE GENOMIC DNA]</scope>
    <source>
        <strain evidence="2">SH35</strain>
    </source>
</reference>
<organism evidence="1 2">
    <name type="scientific">Christiangramia fulva</name>
    <dbReference type="NCBI Taxonomy" id="2126553"/>
    <lineage>
        <taxon>Bacteria</taxon>
        <taxon>Pseudomonadati</taxon>
        <taxon>Bacteroidota</taxon>
        <taxon>Flavobacteriia</taxon>
        <taxon>Flavobacteriales</taxon>
        <taxon>Flavobacteriaceae</taxon>
        <taxon>Christiangramia</taxon>
    </lineage>
</organism>
<dbReference type="KEGG" id="grs:C7S20_00005"/>
<dbReference type="EMBL" id="CP028136">
    <property type="protein sequence ID" value="AVR47261.1"/>
    <property type="molecule type" value="Genomic_DNA"/>
</dbReference>
<dbReference type="OrthoDB" id="9817613at2"/>
<dbReference type="Proteomes" id="UP000241507">
    <property type="component" value="Chromosome"/>
</dbReference>
<dbReference type="AlphaFoldDB" id="A0A2R3ZAH6"/>
<dbReference type="RefSeq" id="WP_107014027.1">
    <property type="nucleotide sequence ID" value="NZ_CP028136.1"/>
</dbReference>
<proteinExistence type="predicted"/>
<name>A0A2R3ZAH6_9FLAO</name>
<evidence type="ECO:0000313" key="2">
    <source>
        <dbReference type="Proteomes" id="UP000241507"/>
    </source>
</evidence>
<sequence length="550" mass="63470">MRYEVENTDGVREVSPLMGKDNNISYTRDNERRYDFKKEIKEITFQGDDFKYFLSIEQGDDRCKLHTFRIYNDCQSQLPDDLKFTGTFSSSDGKWDIDRCTVKFKVKNLDDYTCMDDSDDDINLFDLGLDTYSVDMGITIGYVYDTEERVGDTYFYKDIIMYLICPCDYDPGDAWTLFDACDGTTKRYIREIPQLNNGGKIVYDSNFHQIDNGFDLKEALQALLDETCGGGTTIVSEFFQWNAPYPSDINYVTGELNKYKFIRLFQKSDVKRPNVSNNATKAETTFKKLLEAVCKTYNLGYQNRDGEFRIEHISWFEKNLGIDFTKSKKNEFRLKGTRKYSYDAQKLPKFEKFSFMEAGSADFVGADIWYDSNCVNNDEENKSENSTEIITTDVMYCIENGDSESENVSDDGFVLIACDEEGNILYEPGILDSAAIINNTLSWAHLHRDLWKHGRVLEEGYLNNELTEFASTVPTIKQDKFNVLLECFQIRSFEPLDQLRSTLGWGFIQAAELSLIDCTLTIDMNLEKIVSKNPEDVFGDFDSDFDPDFD</sequence>
<protein>
    <submittedName>
        <fullName evidence="1">Uncharacterized protein</fullName>
    </submittedName>
</protein>
<gene>
    <name evidence="1" type="ORF">C7S20_00005</name>
</gene>
<evidence type="ECO:0000313" key="1">
    <source>
        <dbReference type="EMBL" id="AVR47261.1"/>
    </source>
</evidence>
<accession>A0A2R3ZAH6</accession>